<dbReference type="InterPro" id="IPR016187">
    <property type="entry name" value="CTDL_fold"/>
</dbReference>
<dbReference type="InterPro" id="IPR034660">
    <property type="entry name" value="DinB/YfiT-like"/>
</dbReference>
<feature type="region of interest" description="Disordered" evidence="4">
    <location>
        <begin position="1"/>
        <end position="30"/>
    </location>
</feature>
<gene>
    <name evidence="7" type="primary">egtB</name>
    <name evidence="7" type="ORF">PVT68_01995</name>
</gene>
<feature type="domain" description="DinB-like" evidence="6">
    <location>
        <begin position="45"/>
        <end position="178"/>
    </location>
</feature>
<comment type="pathway">
    <text evidence="3">Amino-acid biosynthesis; ergothioneine biosynthesis.</text>
</comment>
<dbReference type="PANTHER" id="PTHR23150:SF36">
    <property type="entry name" value="HERCYNINE OXYGENASE"/>
    <property type="match status" value="1"/>
</dbReference>
<evidence type="ECO:0000259" key="5">
    <source>
        <dbReference type="Pfam" id="PF03781"/>
    </source>
</evidence>
<dbReference type="Pfam" id="PF03781">
    <property type="entry name" value="FGE-sulfatase"/>
    <property type="match status" value="1"/>
</dbReference>
<organism evidence="7 8">
    <name type="scientific">Microbulbifer bruguierae</name>
    <dbReference type="NCBI Taxonomy" id="3029061"/>
    <lineage>
        <taxon>Bacteria</taxon>
        <taxon>Pseudomonadati</taxon>
        <taxon>Pseudomonadota</taxon>
        <taxon>Gammaproteobacteria</taxon>
        <taxon>Cellvibrionales</taxon>
        <taxon>Microbulbiferaceae</taxon>
        <taxon>Microbulbifer</taxon>
    </lineage>
</organism>
<evidence type="ECO:0000313" key="7">
    <source>
        <dbReference type="EMBL" id="WGL17084.1"/>
    </source>
</evidence>
<evidence type="ECO:0000313" key="8">
    <source>
        <dbReference type="Proteomes" id="UP001236500"/>
    </source>
</evidence>
<dbReference type="InterPro" id="IPR024775">
    <property type="entry name" value="DinB-like"/>
</dbReference>
<keyword evidence="2" id="KW-0408">Iron</keyword>
<protein>
    <submittedName>
        <fullName evidence="7">Ergothioneine biosynthesis protein EgtB</fullName>
    </submittedName>
</protein>
<name>A0ABY8NDT7_9GAMM</name>
<reference evidence="7 8" key="1">
    <citation type="submission" date="2023-02" db="EMBL/GenBank/DDBJ databases">
        <title>Description and genomic characterization of Microbulbifer bruguierae sp. nov., isolated from the sediment of mangrove plant Bruguiera sexangula.</title>
        <authorList>
            <person name="Long M."/>
        </authorList>
    </citation>
    <scope>NUCLEOTIDE SEQUENCE [LARGE SCALE GENOMIC DNA]</scope>
    <source>
        <strain evidence="7 8">H12</strain>
    </source>
</reference>
<dbReference type="RefSeq" id="WP_280320900.1">
    <property type="nucleotide sequence ID" value="NZ_CP118605.1"/>
</dbReference>
<dbReference type="NCBIfam" id="TIGR03440">
    <property type="entry name" value="egtB_TIGR03440"/>
    <property type="match status" value="1"/>
</dbReference>
<evidence type="ECO:0000256" key="4">
    <source>
        <dbReference type="SAM" id="MobiDB-lite"/>
    </source>
</evidence>
<proteinExistence type="predicted"/>
<dbReference type="Gene3D" id="3.90.1580.10">
    <property type="entry name" value="paralog of FGE (formylglycine-generating enzyme)"/>
    <property type="match status" value="1"/>
</dbReference>
<evidence type="ECO:0000256" key="3">
    <source>
        <dbReference type="ARBA" id="ARBA00037882"/>
    </source>
</evidence>
<dbReference type="InterPro" id="IPR051043">
    <property type="entry name" value="Sulfatase_Mod_Factor_Kinase"/>
</dbReference>
<dbReference type="InterPro" id="IPR017806">
    <property type="entry name" value="EgtB"/>
</dbReference>
<keyword evidence="8" id="KW-1185">Reference proteome</keyword>
<evidence type="ECO:0000259" key="6">
    <source>
        <dbReference type="Pfam" id="PF12867"/>
    </source>
</evidence>
<keyword evidence="1" id="KW-0560">Oxidoreductase</keyword>
<dbReference type="Pfam" id="PF12867">
    <property type="entry name" value="DinB_2"/>
    <property type="match status" value="1"/>
</dbReference>
<dbReference type="PANTHER" id="PTHR23150">
    <property type="entry name" value="SULFATASE MODIFYING FACTOR 1, 2"/>
    <property type="match status" value="1"/>
</dbReference>
<accession>A0ABY8NDT7</accession>
<dbReference type="InterPro" id="IPR005532">
    <property type="entry name" value="SUMF_dom"/>
</dbReference>
<dbReference type="SUPFAM" id="SSF109854">
    <property type="entry name" value="DinB/YfiT-like putative metalloenzymes"/>
    <property type="match status" value="1"/>
</dbReference>
<dbReference type="EMBL" id="CP118605">
    <property type="protein sequence ID" value="WGL17084.1"/>
    <property type="molecule type" value="Genomic_DNA"/>
</dbReference>
<dbReference type="Proteomes" id="UP001236500">
    <property type="component" value="Chromosome"/>
</dbReference>
<dbReference type="SUPFAM" id="SSF56436">
    <property type="entry name" value="C-type lectin-like"/>
    <property type="match status" value="1"/>
</dbReference>
<feature type="domain" description="Sulfatase-modifying factor enzyme-like" evidence="5">
    <location>
        <begin position="214"/>
        <end position="454"/>
    </location>
</feature>
<evidence type="ECO:0000256" key="2">
    <source>
        <dbReference type="ARBA" id="ARBA00023004"/>
    </source>
</evidence>
<evidence type="ECO:0000256" key="1">
    <source>
        <dbReference type="ARBA" id="ARBA00023002"/>
    </source>
</evidence>
<sequence length="458" mass="52793">MSLISEAGSEVSSHIQERNGGLEPGEGQGPVRELSLDECVALLEQYQVVRRETEFLVDPLTAEDMLLQSMPDASPSKWHLGHTSWFFETFILRSYLPEYAVFHPAFHHIFNSYYNTLGQPFTRAHRGLLSRPSVEQVFAYRCQVDRSIERWLTEEEVTREQANLLLLGINHEQQHQELLLTDIKHAFSINPLAPAYCEDPEFEGDTEAEPPGEHWLSVPEDNYTVGGEGEDFSFDNEGPAHQRYQPAFRIASHLVTNGEFLEFLQDGGYDEPRLWLSDGWRWVQSERQQCPLYWRFIEGDWLQFTLGGIRPLDLNAPVSHISYYEADAYATWAGRRLPTEFEWEIAAWLHCKKDAAQRANMLESRNFRPVAEPAGVNQIQLMGNLWQWTSSAYGPYPGFRASEDAVGEYNGKFMCNQMVLRGGSCVTPRNHIRISYRNFFYPHQAWQFTGIRLAGDWQ</sequence>
<dbReference type="InterPro" id="IPR042095">
    <property type="entry name" value="SUMF_sf"/>
</dbReference>